<feature type="binding site" evidence="7">
    <location>
        <position position="94"/>
    </location>
    <ligand>
        <name>Zn(2+)</name>
        <dbReference type="ChEBI" id="CHEBI:29105"/>
    </ligand>
</feature>
<dbReference type="PANTHER" id="PTHR33202">
    <property type="entry name" value="ZINC UPTAKE REGULATION PROTEIN"/>
    <property type="match status" value="1"/>
</dbReference>
<evidence type="ECO:0000256" key="4">
    <source>
        <dbReference type="ARBA" id="ARBA00023015"/>
    </source>
</evidence>
<dbReference type="EMBL" id="MZGV01000052">
    <property type="protein sequence ID" value="OPJ58997.1"/>
    <property type="molecule type" value="Genomic_DNA"/>
</dbReference>
<dbReference type="Gene3D" id="3.30.1490.190">
    <property type="match status" value="1"/>
</dbReference>
<reference evidence="9 10" key="1">
    <citation type="submission" date="2017-03" db="EMBL/GenBank/DDBJ databases">
        <title>Genome sequence of Clostridium oryzae DSM 28571.</title>
        <authorList>
            <person name="Poehlein A."/>
            <person name="Daniel R."/>
        </authorList>
    </citation>
    <scope>NUCLEOTIDE SEQUENCE [LARGE SCALE GENOMIC DNA]</scope>
    <source>
        <strain evidence="9 10">DSM 28571</strain>
    </source>
</reference>
<evidence type="ECO:0000256" key="8">
    <source>
        <dbReference type="PIRSR" id="PIRSR602481-2"/>
    </source>
</evidence>
<evidence type="ECO:0000256" key="1">
    <source>
        <dbReference type="ARBA" id="ARBA00007957"/>
    </source>
</evidence>
<dbReference type="STRING" id="1450648.CLORY_34870"/>
<dbReference type="GO" id="GO:0003700">
    <property type="term" value="F:DNA-binding transcription factor activity"/>
    <property type="evidence" value="ECO:0007669"/>
    <property type="project" value="InterPro"/>
</dbReference>
<dbReference type="Pfam" id="PF01475">
    <property type="entry name" value="FUR"/>
    <property type="match status" value="1"/>
</dbReference>
<evidence type="ECO:0000256" key="6">
    <source>
        <dbReference type="ARBA" id="ARBA00023163"/>
    </source>
</evidence>
<comment type="similarity">
    <text evidence="1">Belongs to the Fur family.</text>
</comment>
<dbReference type="InterPro" id="IPR036388">
    <property type="entry name" value="WH-like_DNA-bd_sf"/>
</dbReference>
<keyword evidence="7" id="KW-0479">Metal-binding</keyword>
<keyword evidence="2" id="KW-0678">Repressor</keyword>
<evidence type="ECO:0000313" key="9">
    <source>
        <dbReference type="EMBL" id="OPJ58997.1"/>
    </source>
</evidence>
<dbReference type="InterPro" id="IPR043135">
    <property type="entry name" value="Fur_C"/>
</dbReference>
<feature type="binding site" evidence="7">
    <location>
        <position position="91"/>
    </location>
    <ligand>
        <name>Zn(2+)</name>
        <dbReference type="ChEBI" id="CHEBI:29105"/>
    </ligand>
</feature>
<dbReference type="InterPro" id="IPR002481">
    <property type="entry name" value="FUR"/>
</dbReference>
<dbReference type="PANTHER" id="PTHR33202:SF8">
    <property type="entry name" value="PEROXIDE-RESPONSIVE REPRESSOR PERR"/>
    <property type="match status" value="1"/>
</dbReference>
<dbReference type="GO" id="GO:0008270">
    <property type="term" value="F:zinc ion binding"/>
    <property type="evidence" value="ECO:0007669"/>
    <property type="project" value="TreeGrafter"/>
</dbReference>
<keyword evidence="4" id="KW-0805">Transcription regulation</keyword>
<dbReference type="Proteomes" id="UP000190080">
    <property type="component" value="Unassembled WGS sequence"/>
</dbReference>
<comment type="cofactor">
    <cofactor evidence="8">
        <name>Mn(2+)</name>
        <dbReference type="ChEBI" id="CHEBI:29035"/>
    </cofactor>
    <cofactor evidence="8">
        <name>Fe(2+)</name>
        <dbReference type="ChEBI" id="CHEBI:29033"/>
    </cofactor>
    <text evidence="8">Binds 1 Mn(2+) or Fe(2+) ion per subunit.</text>
</comment>
<keyword evidence="5" id="KW-0238">DNA-binding</keyword>
<evidence type="ECO:0000256" key="7">
    <source>
        <dbReference type="PIRSR" id="PIRSR602481-1"/>
    </source>
</evidence>
<keyword evidence="6" id="KW-0804">Transcription</keyword>
<dbReference type="OrthoDB" id="8659436at2"/>
<dbReference type="AlphaFoldDB" id="A0A1V4IHK1"/>
<dbReference type="SUPFAM" id="SSF46785">
    <property type="entry name" value="Winged helix' DNA-binding domain"/>
    <property type="match status" value="1"/>
</dbReference>
<dbReference type="Gene3D" id="1.10.10.10">
    <property type="entry name" value="Winged helix-like DNA-binding domain superfamily/Winged helix DNA-binding domain"/>
    <property type="match status" value="1"/>
</dbReference>
<dbReference type="GO" id="GO:0000976">
    <property type="term" value="F:transcription cis-regulatory region binding"/>
    <property type="evidence" value="ECO:0007669"/>
    <property type="project" value="TreeGrafter"/>
</dbReference>
<dbReference type="GO" id="GO:1900376">
    <property type="term" value="P:regulation of secondary metabolite biosynthetic process"/>
    <property type="evidence" value="ECO:0007669"/>
    <property type="project" value="TreeGrafter"/>
</dbReference>
<keyword evidence="10" id="KW-1185">Reference proteome</keyword>
<protein>
    <submittedName>
        <fullName evidence="9">Peroxide operon regulator</fullName>
    </submittedName>
</protein>
<keyword evidence="3 7" id="KW-0862">Zinc</keyword>
<sequence>MSYNELLKSKNMKVTFARRIILEILSNAKEALNVEYIYQKCNGYGHNINLSTVYRNLEAFVKDDIVKKFDLGDGKYSYAIIKDKHKHTIECSICHKEMEIDCPFQMFGEMIKNKTGFTMTEHEFRVKGICKQCKDKKI</sequence>
<dbReference type="GO" id="GO:0045892">
    <property type="term" value="P:negative regulation of DNA-templated transcription"/>
    <property type="evidence" value="ECO:0007669"/>
    <property type="project" value="TreeGrafter"/>
</dbReference>
<proteinExistence type="inferred from homology"/>
<gene>
    <name evidence="9" type="primary">perR_1</name>
    <name evidence="9" type="ORF">CLORY_34870</name>
</gene>
<dbReference type="RefSeq" id="WP_079426831.1">
    <property type="nucleotide sequence ID" value="NZ_MZGV01000052.1"/>
</dbReference>
<feature type="binding site" evidence="7">
    <location>
        <position position="133"/>
    </location>
    <ligand>
        <name>Zn(2+)</name>
        <dbReference type="ChEBI" id="CHEBI:29105"/>
    </ligand>
</feature>
<evidence type="ECO:0000256" key="5">
    <source>
        <dbReference type="ARBA" id="ARBA00023125"/>
    </source>
</evidence>
<feature type="binding site" evidence="7">
    <location>
        <position position="130"/>
    </location>
    <ligand>
        <name>Zn(2+)</name>
        <dbReference type="ChEBI" id="CHEBI:29105"/>
    </ligand>
</feature>
<name>A0A1V4IHK1_9CLOT</name>
<organism evidence="9 10">
    <name type="scientific">Clostridium oryzae</name>
    <dbReference type="NCBI Taxonomy" id="1450648"/>
    <lineage>
        <taxon>Bacteria</taxon>
        <taxon>Bacillati</taxon>
        <taxon>Bacillota</taxon>
        <taxon>Clostridia</taxon>
        <taxon>Eubacteriales</taxon>
        <taxon>Clostridiaceae</taxon>
        <taxon>Clostridium</taxon>
    </lineage>
</organism>
<comment type="cofactor">
    <cofactor evidence="7">
        <name>Zn(2+)</name>
        <dbReference type="ChEBI" id="CHEBI:29105"/>
    </cofactor>
    <text evidence="7">Binds 1 zinc ion per subunit.</text>
</comment>
<evidence type="ECO:0000313" key="10">
    <source>
        <dbReference type="Proteomes" id="UP000190080"/>
    </source>
</evidence>
<evidence type="ECO:0000256" key="3">
    <source>
        <dbReference type="ARBA" id="ARBA00022833"/>
    </source>
</evidence>
<dbReference type="InterPro" id="IPR036390">
    <property type="entry name" value="WH_DNA-bd_sf"/>
</dbReference>
<dbReference type="CDD" id="cd07153">
    <property type="entry name" value="Fur_like"/>
    <property type="match status" value="1"/>
</dbReference>
<feature type="binding site" evidence="8">
    <location>
        <position position="122"/>
    </location>
    <ligand>
        <name>Fe cation</name>
        <dbReference type="ChEBI" id="CHEBI:24875"/>
    </ligand>
</feature>
<comment type="caution">
    <text evidence="9">The sequence shown here is derived from an EMBL/GenBank/DDBJ whole genome shotgun (WGS) entry which is preliminary data.</text>
</comment>
<evidence type="ECO:0000256" key="2">
    <source>
        <dbReference type="ARBA" id="ARBA00022491"/>
    </source>
</evidence>
<accession>A0A1V4IHK1</accession>
<keyword evidence="8" id="KW-0408">Iron</keyword>